<accession>A0A1F8EYD7</accession>
<evidence type="ECO:0000313" key="6">
    <source>
        <dbReference type="Proteomes" id="UP000178023"/>
    </source>
</evidence>
<gene>
    <name evidence="3" type="primary">rpsP</name>
    <name evidence="5" type="ORF">A2750_02455</name>
</gene>
<feature type="compositionally biased region" description="Low complexity" evidence="4">
    <location>
        <begin position="117"/>
        <end position="133"/>
    </location>
</feature>
<dbReference type="HAMAP" id="MF_00385">
    <property type="entry name" value="Ribosomal_bS16"/>
    <property type="match status" value="1"/>
</dbReference>
<dbReference type="NCBIfam" id="TIGR00002">
    <property type="entry name" value="S16"/>
    <property type="match status" value="1"/>
</dbReference>
<comment type="caution">
    <text evidence="5">The sequence shown here is derived from an EMBL/GenBank/DDBJ whole genome shotgun (WGS) entry which is preliminary data.</text>
</comment>
<dbReference type="GO" id="GO:0006412">
    <property type="term" value="P:translation"/>
    <property type="evidence" value="ECO:0007669"/>
    <property type="project" value="UniProtKB-UniRule"/>
</dbReference>
<evidence type="ECO:0000256" key="3">
    <source>
        <dbReference type="HAMAP-Rule" id="MF_00385"/>
    </source>
</evidence>
<dbReference type="PANTHER" id="PTHR12919">
    <property type="entry name" value="30S RIBOSOMAL PROTEIN S16"/>
    <property type="match status" value="1"/>
</dbReference>
<dbReference type="EMBL" id="MGJL01000045">
    <property type="protein sequence ID" value="OGN05892.1"/>
    <property type="molecule type" value="Genomic_DNA"/>
</dbReference>
<dbReference type="Proteomes" id="UP000178023">
    <property type="component" value="Unassembled WGS sequence"/>
</dbReference>
<dbReference type="InterPro" id="IPR000307">
    <property type="entry name" value="Ribosomal_bS16"/>
</dbReference>
<dbReference type="InterPro" id="IPR023803">
    <property type="entry name" value="Ribosomal_bS16_dom_sf"/>
</dbReference>
<keyword evidence="2 3" id="KW-0687">Ribonucleoprotein</keyword>
<proteinExistence type="inferred from homology"/>
<dbReference type="PANTHER" id="PTHR12919:SF20">
    <property type="entry name" value="SMALL RIBOSOMAL SUBUNIT PROTEIN BS16M"/>
    <property type="match status" value="1"/>
</dbReference>
<dbReference type="Gene3D" id="3.30.1320.10">
    <property type="match status" value="1"/>
</dbReference>
<feature type="region of interest" description="Disordered" evidence="4">
    <location>
        <begin position="79"/>
        <end position="166"/>
    </location>
</feature>
<evidence type="ECO:0000256" key="1">
    <source>
        <dbReference type="ARBA" id="ARBA00022980"/>
    </source>
</evidence>
<feature type="compositionally biased region" description="Basic and acidic residues" evidence="4">
    <location>
        <begin position="157"/>
        <end position="166"/>
    </location>
</feature>
<evidence type="ECO:0000256" key="4">
    <source>
        <dbReference type="SAM" id="MobiDB-lite"/>
    </source>
</evidence>
<dbReference type="SUPFAM" id="SSF54565">
    <property type="entry name" value="Ribosomal protein S16"/>
    <property type="match status" value="1"/>
</dbReference>
<dbReference type="GO" id="GO:0005737">
    <property type="term" value="C:cytoplasm"/>
    <property type="evidence" value="ECO:0007669"/>
    <property type="project" value="UniProtKB-ARBA"/>
</dbReference>
<sequence length="166" mass="18575">MLKVRLQRTGKRGQAYFRVVVVEHTKKPRGKFLELLGNYDPHKKEFKVNMERVKHWVSSGAQVSPTANNLLVNYKYWDKPKMPSWKPKKKPTPPQADPLTAIQKGGGLEAGQATNNQQLTTQKETSTETTVEQKPAEEPKQEEVSAVPQPDLSSEASAKEEAQPAA</sequence>
<feature type="compositionally biased region" description="Basic and acidic residues" evidence="4">
    <location>
        <begin position="134"/>
        <end position="143"/>
    </location>
</feature>
<organism evidence="5 6">
    <name type="scientific">Candidatus Yanofskybacteria bacterium RIFCSPHIGHO2_01_FULL_45_42</name>
    <dbReference type="NCBI Taxonomy" id="1802671"/>
    <lineage>
        <taxon>Bacteria</taxon>
        <taxon>Candidatus Yanofskyibacteriota</taxon>
    </lineage>
</organism>
<reference evidence="5 6" key="1">
    <citation type="journal article" date="2016" name="Nat. Commun.">
        <title>Thousands of microbial genomes shed light on interconnected biogeochemical processes in an aquifer system.</title>
        <authorList>
            <person name="Anantharaman K."/>
            <person name="Brown C.T."/>
            <person name="Hug L.A."/>
            <person name="Sharon I."/>
            <person name="Castelle C.J."/>
            <person name="Probst A.J."/>
            <person name="Thomas B.C."/>
            <person name="Singh A."/>
            <person name="Wilkins M.J."/>
            <person name="Karaoz U."/>
            <person name="Brodie E.L."/>
            <person name="Williams K.H."/>
            <person name="Hubbard S.S."/>
            <person name="Banfield J.F."/>
        </authorList>
    </citation>
    <scope>NUCLEOTIDE SEQUENCE [LARGE SCALE GENOMIC DNA]</scope>
</reference>
<dbReference type="GO" id="GO:0015935">
    <property type="term" value="C:small ribosomal subunit"/>
    <property type="evidence" value="ECO:0007669"/>
    <property type="project" value="TreeGrafter"/>
</dbReference>
<dbReference type="GO" id="GO:0003735">
    <property type="term" value="F:structural constituent of ribosome"/>
    <property type="evidence" value="ECO:0007669"/>
    <property type="project" value="InterPro"/>
</dbReference>
<protein>
    <recommendedName>
        <fullName evidence="3">Small ribosomal subunit protein bS16</fullName>
    </recommendedName>
</protein>
<comment type="similarity">
    <text evidence="3">Belongs to the bacterial ribosomal protein bS16 family.</text>
</comment>
<dbReference type="Pfam" id="PF00886">
    <property type="entry name" value="Ribosomal_S16"/>
    <property type="match status" value="1"/>
</dbReference>
<keyword evidence="1 3" id="KW-0689">Ribosomal protein</keyword>
<dbReference type="AlphaFoldDB" id="A0A1F8EYD7"/>
<evidence type="ECO:0000313" key="5">
    <source>
        <dbReference type="EMBL" id="OGN05892.1"/>
    </source>
</evidence>
<name>A0A1F8EYD7_9BACT</name>
<evidence type="ECO:0000256" key="2">
    <source>
        <dbReference type="ARBA" id="ARBA00023274"/>
    </source>
</evidence>